<feature type="transmembrane region" description="Helical" evidence="1">
    <location>
        <begin position="49"/>
        <end position="72"/>
    </location>
</feature>
<accession>A0A9D1YQD3</accession>
<proteinExistence type="predicted"/>
<comment type="caution">
    <text evidence="2">The sequence shown here is derived from an EMBL/GenBank/DDBJ whole genome shotgun (WGS) entry which is preliminary data.</text>
</comment>
<keyword evidence="1" id="KW-1133">Transmembrane helix</keyword>
<dbReference type="AlphaFoldDB" id="A0A9D1YQD3"/>
<organism evidence="2 3">
    <name type="scientific">Candidatus Eisenbergiella pullistercoris</name>
    <dbReference type="NCBI Taxonomy" id="2838555"/>
    <lineage>
        <taxon>Bacteria</taxon>
        <taxon>Bacillati</taxon>
        <taxon>Bacillota</taxon>
        <taxon>Clostridia</taxon>
        <taxon>Lachnospirales</taxon>
        <taxon>Lachnospiraceae</taxon>
        <taxon>Eisenbergiella</taxon>
    </lineage>
</organism>
<evidence type="ECO:0000256" key="1">
    <source>
        <dbReference type="SAM" id="Phobius"/>
    </source>
</evidence>
<keyword evidence="1" id="KW-0472">Membrane</keyword>
<protein>
    <submittedName>
        <fullName evidence="2">Uncharacterized protein</fullName>
    </submittedName>
</protein>
<name>A0A9D1YQD3_9FIRM</name>
<reference evidence="2" key="2">
    <citation type="submission" date="2021-04" db="EMBL/GenBank/DDBJ databases">
        <authorList>
            <person name="Gilroy R."/>
        </authorList>
    </citation>
    <scope>NUCLEOTIDE SEQUENCE</scope>
    <source>
        <strain evidence="2">ChiSxjej3B15-24422</strain>
    </source>
</reference>
<feature type="transmembrane region" description="Helical" evidence="1">
    <location>
        <begin position="21"/>
        <end position="43"/>
    </location>
</feature>
<evidence type="ECO:0000313" key="3">
    <source>
        <dbReference type="Proteomes" id="UP000824007"/>
    </source>
</evidence>
<dbReference type="EMBL" id="DXDD01000009">
    <property type="protein sequence ID" value="HIY59252.1"/>
    <property type="molecule type" value="Genomic_DNA"/>
</dbReference>
<sequence>MKKQKTKKGEYGYLKHQRKREIAKTAVLFCLSLAVYLSGLITTGTNKNLLTIVAVLGCLPASRSAVGMILFLRAKGCSEELHDRILPHAKGLPQLYDVVLTSYDATFELVHLVFKGNSLIGLTVNPKCKTDACEKHLKEMMAKDAIKDVRVKIFQDTPKYLNRLDQLRELAAEDTQTGAVFSLIRAISI</sequence>
<reference evidence="2" key="1">
    <citation type="journal article" date="2021" name="PeerJ">
        <title>Extensive microbial diversity within the chicken gut microbiome revealed by metagenomics and culture.</title>
        <authorList>
            <person name="Gilroy R."/>
            <person name="Ravi A."/>
            <person name="Getino M."/>
            <person name="Pursley I."/>
            <person name="Horton D.L."/>
            <person name="Alikhan N.F."/>
            <person name="Baker D."/>
            <person name="Gharbi K."/>
            <person name="Hall N."/>
            <person name="Watson M."/>
            <person name="Adriaenssens E.M."/>
            <person name="Foster-Nyarko E."/>
            <person name="Jarju S."/>
            <person name="Secka A."/>
            <person name="Antonio M."/>
            <person name="Oren A."/>
            <person name="Chaudhuri R.R."/>
            <person name="La Ragione R."/>
            <person name="Hildebrand F."/>
            <person name="Pallen M.J."/>
        </authorList>
    </citation>
    <scope>NUCLEOTIDE SEQUENCE</scope>
    <source>
        <strain evidence="2">ChiSxjej3B15-24422</strain>
    </source>
</reference>
<keyword evidence="1" id="KW-0812">Transmembrane</keyword>
<gene>
    <name evidence="2" type="ORF">H9831_01010</name>
</gene>
<evidence type="ECO:0000313" key="2">
    <source>
        <dbReference type="EMBL" id="HIY59252.1"/>
    </source>
</evidence>
<dbReference type="Proteomes" id="UP000824007">
    <property type="component" value="Unassembled WGS sequence"/>
</dbReference>